<dbReference type="Proteomes" id="UP000821866">
    <property type="component" value="Unassembled WGS sequence"/>
</dbReference>
<evidence type="ECO:0000313" key="2">
    <source>
        <dbReference type="EMBL" id="KAH7964180.1"/>
    </source>
</evidence>
<dbReference type="AlphaFoldDB" id="A0A9J6CZT1"/>
<comment type="caution">
    <text evidence="2">The sequence shown here is derived from an EMBL/GenBank/DDBJ whole genome shotgun (WGS) entry which is preliminary data.</text>
</comment>
<dbReference type="InterPro" id="IPR029526">
    <property type="entry name" value="PGBD"/>
</dbReference>
<dbReference type="PANTHER" id="PTHR46599:SF3">
    <property type="entry name" value="PIGGYBAC TRANSPOSABLE ELEMENT-DERIVED PROTEIN 4"/>
    <property type="match status" value="1"/>
</dbReference>
<proteinExistence type="predicted"/>
<reference evidence="2" key="1">
    <citation type="journal article" date="2020" name="Cell">
        <title>Large-Scale Comparative Analyses of Tick Genomes Elucidate Their Genetic Diversity and Vector Capacities.</title>
        <authorList>
            <consortium name="Tick Genome and Microbiome Consortium (TIGMIC)"/>
            <person name="Jia N."/>
            <person name="Wang J."/>
            <person name="Shi W."/>
            <person name="Du L."/>
            <person name="Sun Y."/>
            <person name="Zhan W."/>
            <person name="Jiang J.F."/>
            <person name="Wang Q."/>
            <person name="Zhang B."/>
            <person name="Ji P."/>
            <person name="Bell-Sakyi L."/>
            <person name="Cui X.M."/>
            <person name="Yuan T.T."/>
            <person name="Jiang B.G."/>
            <person name="Yang W.F."/>
            <person name="Lam T.T."/>
            <person name="Chang Q.C."/>
            <person name="Ding S.J."/>
            <person name="Wang X.J."/>
            <person name="Zhu J.G."/>
            <person name="Ruan X.D."/>
            <person name="Zhao L."/>
            <person name="Wei J.T."/>
            <person name="Ye R.Z."/>
            <person name="Que T.C."/>
            <person name="Du C.H."/>
            <person name="Zhou Y.H."/>
            <person name="Cheng J.X."/>
            <person name="Dai P.F."/>
            <person name="Guo W.B."/>
            <person name="Han X.H."/>
            <person name="Huang E.J."/>
            <person name="Li L.F."/>
            <person name="Wei W."/>
            <person name="Gao Y.C."/>
            <person name="Liu J.Z."/>
            <person name="Shao H.Z."/>
            <person name="Wang X."/>
            <person name="Wang C.C."/>
            <person name="Yang T.C."/>
            <person name="Huo Q.B."/>
            <person name="Li W."/>
            <person name="Chen H.Y."/>
            <person name="Chen S.E."/>
            <person name="Zhou L.G."/>
            <person name="Ni X.B."/>
            <person name="Tian J.H."/>
            <person name="Sheng Y."/>
            <person name="Liu T."/>
            <person name="Pan Y.S."/>
            <person name="Xia L.Y."/>
            <person name="Li J."/>
            <person name="Zhao F."/>
            <person name="Cao W.C."/>
        </authorList>
    </citation>
    <scope>NUCLEOTIDE SEQUENCE</scope>
    <source>
        <strain evidence="2">Rmic-2018</strain>
    </source>
</reference>
<dbReference type="PANTHER" id="PTHR46599">
    <property type="entry name" value="PIGGYBAC TRANSPOSABLE ELEMENT-DERIVED PROTEIN 4"/>
    <property type="match status" value="1"/>
</dbReference>
<dbReference type="VEuPathDB" id="VectorBase:LOC119168688"/>
<name>A0A9J6CZT1_RHIMP</name>
<organism evidence="2 3">
    <name type="scientific">Rhipicephalus microplus</name>
    <name type="common">Cattle tick</name>
    <name type="synonym">Boophilus microplus</name>
    <dbReference type="NCBI Taxonomy" id="6941"/>
    <lineage>
        <taxon>Eukaryota</taxon>
        <taxon>Metazoa</taxon>
        <taxon>Ecdysozoa</taxon>
        <taxon>Arthropoda</taxon>
        <taxon>Chelicerata</taxon>
        <taxon>Arachnida</taxon>
        <taxon>Acari</taxon>
        <taxon>Parasitiformes</taxon>
        <taxon>Ixodida</taxon>
        <taxon>Ixodoidea</taxon>
        <taxon>Ixodidae</taxon>
        <taxon>Rhipicephalinae</taxon>
        <taxon>Rhipicephalus</taxon>
        <taxon>Boophilus</taxon>
    </lineage>
</organism>
<protein>
    <recommendedName>
        <fullName evidence="1">PiggyBac transposable element-derived protein domain-containing protein</fullName>
    </recommendedName>
</protein>
<dbReference type="Pfam" id="PF13843">
    <property type="entry name" value="DDE_Tnp_1_7"/>
    <property type="match status" value="1"/>
</dbReference>
<evidence type="ECO:0000259" key="1">
    <source>
        <dbReference type="Pfam" id="PF13843"/>
    </source>
</evidence>
<reference evidence="2" key="2">
    <citation type="submission" date="2021-09" db="EMBL/GenBank/DDBJ databases">
        <authorList>
            <person name="Jia N."/>
            <person name="Wang J."/>
            <person name="Shi W."/>
            <person name="Du L."/>
            <person name="Sun Y."/>
            <person name="Zhan W."/>
            <person name="Jiang J."/>
            <person name="Wang Q."/>
            <person name="Zhang B."/>
            <person name="Ji P."/>
            <person name="Sakyi L.B."/>
            <person name="Cui X."/>
            <person name="Yuan T."/>
            <person name="Jiang B."/>
            <person name="Yang W."/>
            <person name="Lam T.T.-Y."/>
            <person name="Chang Q."/>
            <person name="Ding S."/>
            <person name="Wang X."/>
            <person name="Zhu J."/>
            <person name="Ruan X."/>
            <person name="Zhao L."/>
            <person name="Wei J."/>
            <person name="Que T."/>
            <person name="Du C."/>
            <person name="Cheng J."/>
            <person name="Dai P."/>
            <person name="Han X."/>
            <person name="Huang E."/>
            <person name="Gao Y."/>
            <person name="Liu J."/>
            <person name="Shao H."/>
            <person name="Ye R."/>
            <person name="Li L."/>
            <person name="Wei W."/>
            <person name="Wang X."/>
            <person name="Wang C."/>
            <person name="Huo Q."/>
            <person name="Li W."/>
            <person name="Guo W."/>
            <person name="Chen H."/>
            <person name="Chen S."/>
            <person name="Zhou L."/>
            <person name="Zhou L."/>
            <person name="Ni X."/>
            <person name="Tian J."/>
            <person name="Zhou Y."/>
            <person name="Sheng Y."/>
            <person name="Liu T."/>
            <person name="Pan Y."/>
            <person name="Xia L."/>
            <person name="Li J."/>
            <person name="Zhao F."/>
            <person name="Cao W."/>
        </authorList>
    </citation>
    <scope>NUCLEOTIDE SEQUENCE</scope>
    <source>
        <strain evidence="2">Rmic-2018</strain>
        <tissue evidence="2">Larvae</tissue>
    </source>
</reference>
<dbReference type="EMBL" id="JABSTU010004158">
    <property type="protein sequence ID" value="KAH7964180.1"/>
    <property type="molecule type" value="Genomic_DNA"/>
</dbReference>
<sequence>MKTLAERGVHAAGTVRTNRKDLPEELKRSNKLKKGEYLWRAKGQVTGYEWHNTKDVHLFSNFHDPTETVEVSRKLNNGSSLAVVCPKTMADYNLWMGAVDRFDQKRNSYTADTRSKKSWYRIFYFLFDASVVNAFIQHSATTDIRYLRFRLVLGRQMTNGRTFRHYARTAPFRKNKQGQKDGQKIVGISDEIRFTGNDHNPKKGA</sequence>
<evidence type="ECO:0000313" key="3">
    <source>
        <dbReference type="Proteomes" id="UP000821866"/>
    </source>
</evidence>
<accession>A0A9J6CZT1</accession>
<feature type="domain" description="PiggyBac transposable element-derived protein" evidence="1">
    <location>
        <begin position="2"/>
        <end position="135"/>
    </location>
</feature>
<keyword evidence="3" id="KW-1185">Reference proteome</keyword>
<gene>
    <name evidence="2" type="ORF">HPB51_027581</name>
</gene>